<proteinExistence type="predicted"/>
<accession>A0ABT5U037</accession>
<gene>
    <name evidence="1" type="ORF">PU560_13935</name>
</gene>
<dbReference type="EMBL" id="JARACI010001122">
    <property type="protein sequence ID" value="MDD9207552.1"/>
    <property type="molecule type" value="Genomic_DNA"/>
</dbReference>
<organism evidence="1 2">
    <name type="scientific">Georgenia halotolerans</name>
    <dbReference type="NCBI Taxonomy" id="3028317"/>
    <lineage>
        <taxon>Bacteria</taxon>
        <taxon>Bacillati</taxon>
        <taxon>Actinomycetota</taxon>
        <taxon>Actinomycetes</taxon>
        <taxon>Micrococcales</taxon>
        <taxon>Bogoriellaceae</taxon>
        <taxon>Georgenia</taxon>
    </lineage>
</organism>
<protein>
    <submittedName>
        <fullName evidence="1">Uncharacterized protein</fullName>
    </submittedName>
</protein>
<keyword evidence="2" id="KW-1185">Reference proteome</keyword>
<sequence>MSLVKTQIDQPEMLPVLSRGKHRNPRRGACFMEMASYLAGERWSDHPACTHPLLAHLARLVNDCTSDEARPRLAVLIPSVIGLTSTDRRWDHELAVLTASTVLPVAPEPDQRALAVGMLTCERLAEEEGLVSDRLAAACRDVETQVPLALDWAWEFISRHRVAGSRHHPGPAIMNCAVPALAQACVPDVDDRMRGLLSDAVDLCEDLLGRVAPVEVEPERWDEVCSGAIAPAR</sequence>
<comment type="caution">
    <text evidence="1">The sequence shown here is derived from an EMBL/GenBank/DDBJ whole genome shotgun (WGS) entry which is preliminary data.</text>
</comment>
<evidence type="ECO:0000313" key="1">
    <source>
        <dbReference type="EMBL" id="MDD9207552.1"/>
    </source>
</evidence>
<dbReference type="Proteomes" id="UP001165561">
    <property type="component" value="Unassembled WGS sequence"/>
</dbReference>
<evidence type="ECO:0000313" key="2">
    <source>
        <dbReference type="Proteomes" id="UP001165561"/>
    </source>
</evidence>
<reference evidence="1" key="1">
    <citation type="submission" date="2023-02" db="EMBL/GenBank/DDBJ databases">
        <title>Georgenia sp.10Sc9-8, isolated from a soil sample collected from the Taklamakan desert.</title>
        <authorList>
            <person name="Liu S."/>
        </authorList>
    </citation>
    <scope>NUCLEOTIDE SEQUENCE</scope>
    <source>
        <strain evidence="1">10Sc9-8</strain>
    </source>
</reference>
<name>A0ABT5U037_9MICO</name>